<evidence type="ECO:0000256" key="1">
    <source>
        <dbReference type="ARBA" id="ARBA00004123"/>
    </source>
</evidence>
<evidence type="ECO:0000256" key="3">
    <source>
        <dbReference type="ARBA" id="ARBA00022664"/>
    </source>
</evidence>
<dbReference type="GO" id="GO:0071013">
    <property type="term" value="C:catalytic step 2 spliceosome"/>
    <property type="evidence" value="ECO:0007669"/>
    <property type="project" value="TreeGrafter"/>
</dbReference>
<evidence type="ECO:0000256" key="8">
    <source>
        <dbReference type="SAM" id="MobiDB-lite"/>
    </source>
</evidence>
<organism evidence="10 11">
    <name type="scientific">Lasallia pustulata</name>
    <dbReference type="NCBI Taxonomy" id="136370"/>
    <lineage>
        <taxon>Eukaryota</taxon>
        <taxon>Fungi</taxon>
        <taxon>Dikarya</taxon>
        <taxon>Ascomycota</taxon>
        <taxon>Pezizomycotina</taxon>
        <taxon>Lecanoromycetes</taxon>
        <taxon>OSLEUM clade</taxon>
        <taxon>Umbilicariomycetidae</taxon>
        <taxon>Umbilicariales</taxon>
        <taxon>Umbilicariaceae</taxon>
        <taxon>Lasallia</taxon>
    </lineage>
</organism>
<dbReference type="InterPro" id="IPR039853">
    <property type="entry name" value="Pinin"/>
</dbReference>
<comment type="similarity">
    <text evidence="2">Belongs to the pinin family.</text>
</comment>
<dbReference type="InterPro" id="IPR006786">
    <property type="entry name" value="Pinin_SDK_MemA"/>
</dbReference>
<reference evidence="10 11" key="1">
    <citation type="submission" date="2019-09" db="EMBL/GenBank/DDBJ databases">
        <title>The hologenome of the rock-dwelling lichen Lasallia pustulata.</title>
        <authorList>
            <person name="Greshake Tzovaras B."/>
            <person name="Segers F."/>
            <person name="Bicker A."/>
            <person name="Dal Grande F."/>
            <person name="Otte J."/>
            <person name="Hankeln T."/>
            <person name="Schmitt I."/>
            <person name="Ebersberger I."/>
        </authorList>
    </citation>
    <scope>NUCLEOTIDE SEQUENCE [LARGE SCALE GENOMIC DNA]</scope>
    <source>
        <strain evidence="10">A1-1</strain>
    </source>
</reference>
<dbReference type="GO" id="GO:0008380">
    <property type="term" value="P:RNA splicing"/>
    <property type="evidence" value="ECO:0007669"/>
    <property type="project" value="UniProtKB-KW"/>
</dbReference>
<feature type="domain" description="Pinin/SDK/MemA protein" evidence="9">
    <location>
        <begin position="68"/>
        <end position="183"/>
    </location>
</feature>
<feature type="region of interest" description="Disordered" evidence="8">
    <location>
        <begin position="192"/>
        <end position="251"/>
    </location>
</feature>
<feature type="compositionally biased region" description="Basic and acidic residues" evidence="8">
    <location>
        <begin position="192"/>
        <end position="211"/>
    </location>
</feature>
<evidence type="ECO:0000256" key="4">
    <source>
        <dbReference type="ARBA" id="ARBA00023015"/>
    </source>
</evidence>
<feature type="region of interest" description="Disordered" evidence="8">
    <location>
        <begin position="1"/>
        <end position="103"/>
    </location>
</feature>
<accession>A0A5M8PWS7</accession>
<evidence type="ECO:0000259" key="9">
    <source>
        <dbReference type="Pfam" id="PF04696"/>
    </source>
</evidence>
<evidence type="ECO:0000313" key="10">
    <source>
        <dbReference type="EMBL" id="KAA6413861.1"/>
    </source>
</evidence>
<feature type="compositionally biased region" description="Basic and acidic residues" evidence="8">
    <location>
        <begin position="50"/>
        <end position="71"/>
    </location>
</feature>
<dbReference type="PANTHER" id="PTHR12707:SF0">
    <property type="entry name" value="PININ"/>
    <property type="match status" value="1"/>
</dbReference>
<sequence length="289" mass="32015">MAETQAAVASEVILPEPVSQPSSPQGPVKRRQSSVSDSVNKRPRLGAEASHGRQDAETPSRRKSEQVEERKRGQRLFGALLGTLSQSSSSTAQKRRADIEKKQQAKLKLQAQEYDEKKKQQLEALNVVRRQEQKKYNKQSMQIRHSNILAASQFLQTEAEPKLYYKPWELLPGDVVKIKSQIEETEAVIEREISELDSRPENGEDLTHDTDENPVAEPTEITTNAPETVGQEVKSAESSLPTTNPDTNSIISLVPENSHVSAAAPEAPKENGDDAGEVVLEAEEDTVIY</sequence>
<dbReference type="GO" id="GO:0006397">
    <property type="term" value="P:mRNA processing"/>
    <property type="evidence" value="ECO:0007669"/>
    <property type="project" value="UniProtKB-KW"/>
</dbReference>
<feature type="compositionally biased region" description="Polar residues" evidence="8">
    <location>
        <begin position="236"/>
        <end position="251"/>
    </location>
</feature>
<keyword evidence="7" id="KW-0539">Nucleus</keyword>
<dbReference type="OrthoDB" id="330772at2759"/>
<dbReference type="Pfam" id="PF04696">
    <property type="entry name" value="Pinin_SDK_memA"/>
    <property type="match status" value="1"/>
</dbReference>
<comment type="caution">
    <text evidence="10">The sequence shown here is derived from an EMBL/GenBank/DDBJ whole genome shotgun (WGS) entry which is preliminary data.</text>
</comment>
<feature type="compositionally biased region" description="Low complexity" evidence="8">
    <location>
        <begin position="78"/>
        <end position="92"/>
    </location>
</feature>
<dbReference type="EMBL" id="VXIT01000003">
    <property type="protein sequence ID" value="KAA6413861.1"/>
    <property type="molecule type" value="Genomic_DNA"/>
</dbReference>
<evidence type="ECO:0000313" key="11">
    <source>
        <dbReference type="Proteomes" id="UP000324767"/>
    </source>
</evidence>
<protein>
    <recommendedName>
        <fullName evidence="9">Pinin/SDK/MemA protein domain-containing protein</fullName>
    </recommendedName>
</protein>
<keyword evidence="3" id="KW-0507">mRNA processing</keyword>
<keyword evidence="5" id="KW-0804">Transcription</keyword>
<evidence type="ECO:0000256" key="5">
    <source>
        <dbReference type="ARBA" id="ARBA00023163"/>
    </source>
</evidence>
<proteinExistence type="inferred from homology"/>
<evidence type="ECO:0000256" key="7">
    <source>
        <dbReference type="ARBA" id="ARBA00023242"/>
    </source>
</evidence>
<keyword evidence="4" id="KW-0805">Transcription regulation</keyword>
<feature type="compositionally biased region" description="Low complexity" evidence="8">
    <location>
        <begin position="15"/>
        <end position="27"/>
    </location>
</feature>
<evidence type="ECO:0000256" key="6">
    <source>
        <dbReference type="ARBA" id="ARBA00023187"/>
    </source>
</evidence>
<name>A0A5M8PWS7_9LECA</name>
<dbReference type="AlphaFoldDB" id="A0A5M8PWS7"/>
<comment type="subcellular location">
    <subcellularLocation>
        <location evidence="1">Nucleus</location>
    </subcellularLocation>
</comment>
<dbReference type="PANTHER" id="PTHR12707">
    <property type="entry name" value="PINN"/>
    <property type="match status" value="1"/>
</dbReference>
<dbReference type="Proteomes" id="UP000324767">
    <property type="component" value="Unassembled WGS sequence"/>
</dbReference>
<gene>
    <name evidence="10" type="ORF">FRX48_02223</name>
</gene>
<evidence type="ECO:0000256" key="2">
    <source>
        <dbReference type="ARBA" id="ARBA00010386"/>
    </source>
</evidence>
<keyword evidence="6" id="KW-0508">mRNA splicing</keyword>